<comment type="caution">
    <text evidence="1">The sequence shown here is derived from an EMBL/GenBank/DDBJ whole genome shotgun (WGS) entry which is preliminary data.</text>
</comment>
<dbReference type="Proteomes" id="UP001497602">
    <property type="component" value="Unassembled WGS sequence"/>
</dbReference>
<protein>
    <submittedName>
        <fullName evidence="1">Uncharacterized protein</fullName>
    </submittedName>
</protein>
<evidence type="ECO:0000313" key="2">
    <source>
        <dbReference type="Proteomes" id="UP001497602"/>
    </source>
</evidence>
<proteinExistence type="predicted"/>
<gene>
    <name evidence="1" type="ORF">T190115A13A_10275</name>
</gene>
<keyword evidence="2" id="KW-1185">Reference proteome</keyword>
<organism evidence="1 2">
    <name type="scientific">Tenacibaculum vairaonense</name>
    <dbReference type="NCBI Taxonomy" id="3137860"/>
    <lineage>
        <taxon>Bacteria</taxon>
        <taxon>Pseudomonadati</taxon>
        <taxon>Bacteroidota</taxon>
        <taxon>Flavobacteriia</taxon>
        <taxon>Flavobacteriales</taxon>
        <taxon>Flavobacteriaceae</taxon>
        <taxon>Tenacibaculum</taxon>
    </lineage>
</organism>
<reference evidence="1 2" key="1">
    <citation type="submission" date="2024-05" db="EMBL/GenBank/DDBJ databases">
        <authorList>
            <person name="Duchaud E."/>
        </authorList>
    </citation>
    <scope>NUCLEOTIDE SEQUENCE [LARGE SCALE GENOMIC DNA]</scope>
    <source>
        <strain evidence="1">Ena-SAMPLE-TAB-13-05-2024-13:56:06:370-140305</strain>
    </source>
</reference>
<name>A0ABM9PKE1_9FLAO</name>
<accession>A0ABM9PKE1</accession>
<evidence type="ECO:0000313" key="1">
    <source>
        <dbReference type="EMBL" id="CAL2106119.1"/>
    </source>
</evidence>
<sequence length="42" mass="4736">MLCFSNNIFIHNSLLANEITQALSEGHEIQKQGTAPFFIFPN</sequence>
<dbReference type="EMBL" id="CAXJRC010000011">
    <property type="protein sequence ID" value="CAL2106119.1"/>
    <property type="molecule type" value="Genomic_DNA"/>
</dbReference>